<dbReference type="NCBIfam" id="NF037995">
    <property type="entry name" value="TRAP_S1"/>
    <property type="match status" value="1"/>
</dbReference>
<evidence type="ECO:0000256" key="5">
    <source>
        <dbReference type="SAM" id="SignalP"/>
    </source>
</evidence>
<dbReference type="GO" id="GO:0055085">
    <property type="term" value="P:transmembrane transport"/>
    <property type="evidence" value="ECO:0007669"/>
    <property type="project" value="InterPro"/>
</dbReference>
<dbReference type="CDD" id="cd13603">
    <property type="entry name" value="PBP2_TRAP_Siap_TeaA_like"/>
    <property type="match status" value="1"/>
</dbReference>
<accession>A0AB39BQ91</accession>
<dbReference type="PROSITE" id="PS51257">
    <property type="entry name" value="PROKAR_LIPOPROTEIN"/>
    <property type="match status" value="1"/>
</dbReference>
<feature type="chain" id="PRO_5044329993" evidence="5">
    <location>
        <begin position="22"/>
        <end position="342"/>
    </location>
</feature>
<feature type="signal peptide" evidence="5">
    <location>
        <begin position="1"/>
        <end position="21"/>
    </location>
</feature>
<evidence type="ECO:0000256" key="3">
    <source>
        <dbReference type="ARBA" id="ARBA00022448"/>
    </source>
</evidence>
<gene>
    <name evidence="6" type="ORF">AB3N04_12690</name>
</gene>
<keyword evidence="4 5" id="KW-0732">Signal</keyword>
<dbReference type="EMBL" id="CP162551">
    <property type="protein sequence ID" value="XDI35571.1"/>
    <property type="molecule type" value="Genomic_DNA"/>
</dbReference>
<comment type="subcellular location">
    <subcellularLocation>
        <location evidence="1">Cell envelope</location>
    </subcellularLocation>
</comment>
<organism evidence="6">
    <name type="scientific">Alkalihalophilus sp. As8PL</name>
    <dbReference type="NCBI Taxonomy" id="3237103"/>
    <lineage>
        <taxon>Bacteria</taxon>
        <taxon>Bacillati</taxon>
        <taxon>Bacillota</taxon>
        <taxon>Bacilli</taxon>
        <taxon>Bacillales</taxon>
        <taxon>Bacillaceae</taxon>
        <taxon>Alkalihalophilus</taxon>
    </lineage>
</organism>
<name>A0AB39BQ91_9BACI</name>
<dbReference type="Gene3D" id="3.40.190.170">
    <property type="entry name" value="Bacterial extracellular solute-binding protein, family 7"/>
    <property type="match status" value="1"/>
</dbReference>
<sequence>MKKLKGFVVGSALLMMLAACGGSDTETTANGTDTDESGASGETINWRMGHLAAEDHIWHQTAERFAELVSEKTEGQIDISIYPNNQLGGETEVLNSVRGGNVDLLITGETMQNWAPKAALLAVPYAFRDSDHLKAVVEGEIGSEIEEEIVEKVGVTPLFHMERAPRNLTSNEPISTPEDLNGFRMRVPNVPLFMDSWNAAGAGPQVMDFNEVFTGLQQGVIHGQENPVDLIHSGGLYEVQEYVNLTEHVYSWIYVVVGNSQFEALSEDLQAAVMEAAEEAKTYGDELFVEEIQNYHDTLEAEGMTFNDDVDQDAFREAMEPAIENALSEEQFELYQQILDVE</sequence>
<dbReference type="NCBIfam" id="TIGR00787">
    <property type="entry name" value="dctP"/>
    <property type="match status" value="1"/>
</dbReference>
<dbReference type="PANTHER" id="PTHR33376:SF4">
    <property type="entry name" value="SIALIC ACID-BINDING PERIPLASMIC PROTEIN SIAP"/>
    <property type="match status" value="1"/>
</dbReference>
<dbReference type="Pfam" id="PF03480">
    <property type="entry name" value="DctP"/>
    <property type="match status" value="1"/>
</dbReference>
<dbReference type="InterPro" id="IPR018389">
    <property type="entry name" value="DctP_fam"/>
</dbReference>
<keyword evidence="3" id="KW-0813">Transport</keyword>
<dbReference type="AlphaFoldDB" id="A0AB39BQ91"/>
<comment type="similarity">
    <text evidence="2">Belongs to the bacterial solute-binding protein 7 family.</text>
</comment>
<reference evidence="6" key="1">
    <citation type="submission" date="2024-07" db="EMBL/GenBank/DDBJ databases">
        <title>Identification and characteristics of an arsenic-resistant bacterial isolate, which belongs to a novel species.</title>
        <authorList>
            <person name="Juszczyk A."/>
            <person name="Kowalczyk A."/>
            <person name="Was K."/>
            <person name="Kosowicz W."/>
            <person name="Budzyn A."/>
            <person name="Latowski D."/>
        </authorList>
    </citation>
    <scope>NUCLEOTIDE SEQUENCE</scope>
    <source>
        <strain evidence="6">As8PL</strain>
    </source>
</reference>
<dbReference type="GO" id="GO:0030288">
    <property type="term" value="C:outer membrane-bounded periplasmic space"/>
    <property type="evidence" value="ECO:0007669"/>
    <property type="project" value="InterPro"/>
</dbReference>
<dbReference type="InterPro" id="IPR038404">
    <property type="entry name" value="TRAP_DctP_sf"/>
</dbReference>
<evidence type="ECO:0000256" key="2">
    <source>
        <dbReference type="ARBA" id="ARBA00009023"/>
    </source>
</evidence>
<dbReference type="PIRSF" id="PIRSF006470">
    <property type="entry name" value="DctB"/>
    <property type="match status" value="1"/>
</dbReference>
<proteinExistence type="inferred from homology"/>
<evidence type="ECO:0000313" key="6">
    <source>
        <dbReference type="EMBL" id="XDI35571.1"/>
    </source>
</evidence>
<dbReference type="PANTHER" id="PTHR33376">
    <property type="match status" value="1"/>
</dbReference>
<evidence type="ECO:0000256" key="4">
    <source>
        <dbReference type="ARBA" id="ARBA00022729"/>
    </source>
</evidence>
<dbReference type="RefSeq" id="WP_368503116.1">
    <property type="nucleotide sequence ID" value="NZ_CP162551.1"/>
</dbReference>
<dbReference type="InterPro" id="IPR004682">
    <property type="entry name" value="TRAP_DctP"/>
</dbReference>
<protein>
    <submittedName>
        <fullName evidence="6">TRAP transporter substrate-binding protein</fullName>
    </submittedName>
</protein>
<evidence type="ECO:0000256" key="1">
    <source>
        <dbReference type="ARBA" id="ARBA00004196"/>
    </source>
</evidence>